<dbReference type="SUPFAM" id="SSF54593">
    <property type="entry name" value="Glyoxalase/Bleomycin resistance protein/Dihydroxybiphenyl dioxygenase"/>
    <property type="match status" value="1"/>
</dbReference>
<reference evidence="2 4" key="1">
    <citation type="submission" date="2016-03" db="EMBL/GenBank/DDBJ databases">
        <title>Complete genome of Aminobacter aminovorans KCTC 2477.</title>
        <authorList>
            <person name="Kim K.M."/>
        </authorList>
    </citation>
    <scope>NUCLEOTIDE SEQUENCE [LARGE SCALE GENOMIC DNA]</scope>
    <source>
        <strain evidence="2 4">KCTC 2477</strain>
    </source>
</reference>
<evidence type="ECO:0000313" key="5">
    <source>
        <dbReference type="Proteomes" id="UP000577697"/>
    </source>
</evidence>
<dbReference type="GO" id="GO:0016829">
    <property type="term" value="F:lyase activity"/>
    <property type="evidence" value="ECO:0007669"/>
    <property type="project" value="UniProtKB-KW"/>
</dbReference>
<protein>
    <submittedName>
        <fullName evidence="3">Enzyme related to lactoylglutathione lyase</fullName>
    </submittedName>
    <submittedName>
        <fullName evidence="2">Glyoxalase/bleomycin resistance protein/dioxygenase</fullName>
    </submittedName>
</protein>
<dbReference type="AlphaFoldDB" id="A0AAC8YKT0"/>
<name>A0AAC8YKT0_AMIAI</name>
<accession>A0AAC8YKT0</accession>
<dbReference type="PROSITE" id="PS51819">
    <property type="entry name" value="VOC"/>
    <property type="match status" value="1"/>
</dbReference>
<dbReference type="Proteomes" id="UP000075755">
    <property type="component" value="Chromosome"/>
</dbReference>
<dbReference type="KEGG" id="aak:AA2016_1316"/>
<evidence type="ECO:0000313" key="4">
    <source>
        <dbReference type="Proteomes" id="UP000075755"/>
    </source>
</evidence>
<sequence>MFGKSKLGNICYYVSNIDKTEAFYRDVMGLELQRMEGDADTAGDWLLANTANGVDLIFFAMESRPGNSPIIVFEIADGGIDDIVSTLADNGVTIVTPVSHAPGGWSSEFTDPDGHVISMYQSAEAPRSLKKVA</sequence>
<dbReference type="RefSeq" id="WP_067956611.1">
    <property type="nucleotide sequence ID" value="NZ_CP015005.1"/>
</dbReference>
<dbReference type="Gene3D" id="3.10.180.10">
    <property type="entry name" value="2,3-Dihydroxybiphenyl 1,2-Dioxygenase, domain 1"/>
    <property type="match status" value="1"/>
</dbReference>
<evidence type="ECO:0000259" key="1">
    <source>
        <dbReference type="PROSITE" id="PS51819"/>
    </source>
</evidence>
<keyword evidence="5" id="KW-1185">Reference proteome</keyword>
<proteinExistence type="predicted"/>
<dbReference type="CDD" id="cd06587">
    <property type="entry name" value="VOC"/>
    <property type="match status" value="1"/>
</dbReference>
<dbReference type="EMBL" id="CP015005">
    <property type="protein sequence ID" value="AMS40250.1"/>
    <property type="molecule type" value="Genomic_DNA"/>
</dbReference>
<dbReference type="InterPro" id="IPR037523">
    <property type="entry name" value="VOC_core"/>
</dbReference>
<feature type="domain" description="VOC" evidence="1">
    <location>
        <begin position="6"/>
        <end position="122"/>
    </location>
</feature>
<dbReference type="Pfam" id="PF00903">
    <property type="entry name" value="Glyoxalase"/>
    <property type="match status" value="1"/>
</dbReference>
<dbReference type="InterPro" id="IPR004360">
    <property type="entry name" value="Glyas_Fos-R_dOase_dom"/>
</dbReference>
<gene>
    <name evidence="2" type="ORF">AA2016_1316</name>
    <name evidence="3" type="ORF">FHS67_006646</name>
</gene>
<keyword evidence="3" id="KW-0456">Lyase</keyword>
<organism evidence="2 4">
    <name type="scientific">Aminobacter aminovorans</name>
    <name type="common">Chelatobacter heintzii</name>
    <dbReference type="NCBI Taxonomy" id="83263"/>
    <lineage>
        <taxon>Bacteria</taxon>
        <taxon>Pseudomonadati</taxon>
        <taxon>Pseudomonadota</taxon>
        <taxon>Alphaproteobacteria</taxon>
        <taxon>Hyphomicrobiales</taxon>
        <taxon>Phyllobacteriaceae</taxon>
        <taxon>Aminobacter</taxon>
    </lineage>
</organism>
<dbReference type="InterPro" id="IPR029068">
    <property type="entry name" value="Glyas_Bleomycin-R_OHBP_Dase"/>
</dbReference>
<dbReference type="Proteomes" id="UP000577697">
    <property type="component" value="Unassembled WGS sequence"/>
</dbReference>
<evidence type="ECO:0000313" key="3">
    <source>
        <dbReference type="EMBL" id="MBB3710283.1"/>
    </source>
</evidence>
<reference evidence="3 5" key="2">
    <citation type="submission" date="2020-08" db="EMBL/GenBank/DDBJ databases">
        <title>Genomic Encyclopedia of Type Strains, Phase IV (KMG-IV): sequencing the most valuable type-strain genomes for metagenomic binning, comparative biology and taxonomic classification.</title>
        <authorList>
            <person name="Goeker M."/>
        </authorList>
    </citation>
    <scope>NUCLEOTIDE SEQUENCE [LARGE SCALE GENOMIC DNA]</scope>
    <source>
        <strain evidence="3 5">DSM 10368</strain>
    </source>
</reference>
<evidence type="ECO:0000313" key="2">
    <source>
        <dbReference type="EMBL" id="AMS40250.1"/>
    </source>
</evidence>
<dbReference type="EMBL" id="JACICB010000049">
    <property type="protein sequence ID" value="MBB3710283.1"/>
    <property type="molecule type" value="Genomic_DNA"/>
</dbReference>